<dbReference type="EMBL" id="LRBS01000048">
    <property type="protein sequence ID" value="OII76895.1"/>
    <property type="molecule type" value="Genomic_DNA"/>
</dbReference>
<dbReference type="Gene3D" id="1.10.510.10">
    <property type="entry name" value="Transferase(Phosphotransferase) domain 1"/>
    <property type="match status" value="1"/>
</dbReference>
<dbReference type="Pfam" id="PF00069">
    <property type="entry name" value="Pkinase"/>
    <property type="match status" value="1"/>
</dbReference>
<dbReference type="InterPro" id="IPR011009">
    <property type="entry name" value="Kinase-like_dom_sf"/>
</dbReference>
<dbReference type="GO" id="GO:0005634">
    <property type="term" value="C:nucleus"/>
    <property type="evidence" value="ECO:0007669"/>
    <property type="project" value="TreeGrafter"/>
</dbReference>
<protein>
    <submittedName>
        <fullName evidence="2">Protein kinase domain-containing protein</fullName>
    </submittedName>
</protein>
<dbReference type="Gene3D" id="3.30.200.20">
    <property type="entry name" value="Phosphorylase Kinase, domain 1"/>
    <property type="match status" value="1"/>
</dbReference>
<dbReference type="PROSITE" id="PS50011">
    <property type="entry name" value="PROTEIN_KINASE_DOM"/>
    <property type="match status" value="1"/>
</dbReference>
<dbReference type="Proteomes" id="UP000186804">
    <property type="component" value="Unassembled WGS sequence"/>
</dbReference>
<keyword evidence="3" id="KW-1185">Reference proteome</keyword>
<keyword evidence="2" id="KW-0808">Transferase</keyword>
<dbReference type="AlphaFoldDB" id="A0A1J4MS53"/>
<dbReference type="PANTHER" id="PTHR44167">
    <property type="entry name" value="OVARIAN-SPECIFIC SERINE/THREONINE-PROTEIN KINASE LOK-RELATED"/>
    <property type="match status" value="1"/>
</dbReference>
<name>A0A1J4MS53_9CRYT</name>
<dbReference type="RefSeq" id="XP_067068741.1">
    <property type="nucleotide sequence ID" value="XM_067212468.1"/>
</dbReference>
<organism evidence="2 3">
    <name type="scientific">Cryptosporidium andersoni</name>
    <dbReference type="NCBI Taxonomy" id="117008"/>
    <lineage>
        <taxon>Eukaryota</taxon>
        <taxon>Sar</taxon>
        <taxon>Alveolata</taxon>
        <taxon>Apicomplexa</taxon>
        <taxon>Conoidasida</taxon>
        <taxon>Coccidia</taxon>
        <taxon>Eucoccidiorida</taxon>
        <taxon>Eimeriorina</taxon>
        <taxon>Cryptosporidiidae</taxon>
        <taxon>Cryptosporidium</taxon>
    </lineage>
</organism>
<dbReference type="InterPro" id="IPR008271">
    <property type="entry name" value="Ser/Thr_kinase_AS"/>
</dbReference>
<evidence type="ECO:0000313" key="2">
    <source>
        <dbReference type="EMBL" id="OII76895.1"/>
    </source>
</evidence>
<sequence length="435" mass="50120">MDSVSRITYPDYDVIKITPIEKKYELHEEFCAMLDRNEGDIIKFLQTLNCEGYSYYDPTKRKKIVNQYINLQIYLNRSTYSKVEVWCSISQCEIAKNIFARFPTNLMSNDIFNSKLDGLYSKRHFYAVKSYCKAYLARRNIVFQSRGVIKTQLHCALNEIKILQNISKYDPTNSYIIKLHEVLDSYPQSKVHGKLYLVLDFCPLGSSMRLTIPPRNHPWNGFDCIDTITPRNSTHMLLSSYNDEETEDSKLVYVSPLRSGLSENVVKKFTMCAAIAIAKLHELDIVHRDIKPDNFLITSDGNVVLADFNSAEDISKTNGLILQTSGTYAFFPPECCDINNKRFQFDEIQGKPTDMWALGVTIWCWLYGILPFQGSSILELFDEIVKCQYTFPDYPKLSSQCSSTINHLLDPDPKTRWTAKQLLQSDWLNGSKSCQ</sequence>
<keyword evidence="2" id="KW-0418">Kinase</keyword>
<dbReference type="SUPFAM" id="SSF56112">
    <property type="entry name" value="Protein kinase-like (PK-like)"/>
    <property type="match status" value="1"/>
</dbReference>
<dbReference type="GO" id="GO:0004674">
    <property type="term" value="F:protein serine/threonine kinase activity"/>
    <property type="evidence" value="ECO:0007669"/>
    <property type="project" value="TreeGrafter"/>
</dbReference>
<reference evidence="2 3" key="1">
    <citation type="submission" date="2016-10" db="EMBL/GenBank/DDBJ databases">
        <title>Reductive evolution of mitochondrial metabolism and differential evolution of invasion-related proteins in Cryptosporidium.</title>
        <authorList>
            <person name="Liu S."/>
            <person name="Roellig D.M."/>
            <person name="Guo Y."/>
            <person name="Li N."/>
            <person name="Frace M.A."/>
            <person name="Tang K."/>
            <person name="Zhang L."/>
            <person name="Feng Y."/>
            <person name="Xiao L."/>
        </authorList>
    </citation>
    <scope>NUCLEOTIDE SEQUENCE [LARGE SCALE GENOMIC DNA]</scope>
    <source>
        <strain evidence="2">30847</strain>
    </source>
</reference>
<feature type="domain" description="Protein kinase" evidence="1">
    <location>
        <begin position="69"/>
        <end position="428"/>
    </location>
</feature>
<dbReference type="PANTHER" id="PTHR44167:SF24">
    <property type="entry name" value="SERINE_THREONINE-PROTEIN KINASE CHK2"/>
    <property type="match status" value="1"/>
</dbReference>
<dbReference type="GO" id="GO:0044773">
    <property type="term" value="P:mitotic DNA damage checkpoint signaling"/>
    <property type="evidence" value="ECO:0007669"/>
    <property type="project" value="TreeGrafter"/>
</dbReference>
<dbReference type="GO" id="GO:0005524">
    <property type="term" value="F:ATP binding"/>
    <property type="evidence" value="ECO:0007669"/>
    <property type="project" value="InterPro"/>
</dbReference>
<dbReference type="PROSITE" id="PS00108">
    <property type="entry name" value="PROTEIN_KINASE_ST"/>
    <property type="match status" value="1"/>
</dbReference>
<proteinExistence type="predicted"/>
<comment type="caution">
    <text evidence="2">The sequence shown here is derived from an EMBL/GenBank/DDBJ whole genome shotgun (WGS) entry which is preliminary data.</text>
</comment>
<evidence type="ECO:0000259" key="1">
    <source>
        <dbReference type="PROSITE" id="PS50011"/>
    </source>
</evidence>
<dbReference type="SMART" id="SM00220">
    <property type="entry name" value="S_TKc"/>
    <property type="match status" value="1"/>
</dbReference>
<dbReference type="CDD" id="cd14008">
    <property type="entry name" value="STKc_LKB1_CaMKK"/>
    <property type="match status" value="1"/>
</dbReference>
<gene>
    <name evidence="2" type="ORF">cand_022380</name>
</gene>
<dbReference type="VEuPathDB" id="CryptoDB:cand_022380"/>
<dbReference type="OrthoDB" id="68483at2759"/>
<dbReference type="InterPro" id="IPR000719">
    <property type="entry name" value="Prot_kinase_dom"/>
</dbReference>
<accession>A0A1J4MS53</accession>
<dbReference type="GeneID" id="92366422"/>
<evidence type="ECO:0000313" key="3">
    <source>
        <dbReference type="Proteomes" id="UP000186804"/>
    </source>
</evidence>